<evidence type="ECO:0000313" key="2">
    <source>
        <dbReference type="EMBL" id="PAV61471.1"/>
    </source>
</evidence>
<evidence type="ECO:0000256" key="1">
    <source>
        <dbReference type="SAM" id="SignalP"/>
    </source>
</evidence>
<evidence type="ECO:0000313" key="3">
    <source>
        <dbReference type="Proteomes" id="UP000218231"/>
    </source>
</evidence>
<dbReference type="AlphaFoldDB" id="A0A2A2JIQ1"/>
<keyword evidence="1" id="KW-0732">Signal</keyword>
<sequence>MKFLLFILFTGIPVKSHPGGIGLSGCGTPGIPSPSPCTYSPYGYGQIQPQPQPMPTGPAVVPQYQYPYGYPQYQVQQVQYYYPAQPAVTSNAYVTAPPSSNSAVEAFSKDSAATIAAKQPLLASFEEYEKKLKELEGVTQSPEDKAVSEIISNTTLSPVTYIKEAGYLTAPPTPSPYLPRPLPYRPHPYLPTGLIFQSPEKAPIKSVLGCPVLPPQYLKPIPYYPRGYVQPIPLPTQISQPGRSLGFFSRKFDFQLLYPIPIHPTINLR</sequence>
<dbReference type="Proteomes" id="UP000218231">
    <property type="component" value="Unassembled WGS sequence"/>
</dbReference>
<dbReference type="PROSITE" id="PS51257">
    <property type="entry name" value="PROKAR_LIPOPROTEIN"/>
    <property type="match status" value="1"/>
</dbReference>
<feature type="chain" id="PRO_5013507767" description="SXP/RAL-2 family protein Ani s 5-like cation-binding domain-containing protein" evidence="1">
    <location>
        <begin position="17"/>
        <end position="269"/>
    </location>
</feature>
<gene>
    <name evidence="2" type="ORF">WR25_11319</name>
</gene>
<reference evidence="2 3" key="1">
    <citation type="journal article" date="2017" name="Curr. Biol.">
        <title>Genome architecture and evolution of a unichromosomal asexual nematode.</title>
        <authorList>
            <person name="Fradin H."/>
            <person name="Zegar C."/>
            <person name="Gutwein M."/>
            <person name="Lucas J."/>
            <person name="Kovtun M."/>
            <person name="Corcoran D."/>
            <person name="Baugh L.R."/>
            <person name="Kiontke K."/>
            <person name="Gunsalus K."/>
            <person name="Fitch D.H."/>
            <person name="Piano F."/>
        </authorList>
    </citation>
    <scope>NUCLEOTIDE SEQUENCE [LARGE SCALE GENOMIC DNA]</scope>
    <source>
        <strain evidence="2">PF1309</strain>
    </source>
</reference>
<proteinExistence type="predicted"/>
<protein>
    <recommendedName>
        <fullName evidence="4">SXP/RAL-2 family protein Ani s 5-like cation-binding domain-containing protein</fullName>
    </recommendedName>
</protein>
<keyword evidence="3" id="KW-1185">Reference proteome</keyword>
<dbReference type="EMBL" id="LIAE01010412">
    <property type="protein sequence ID" value="PAV61473.1"/>
    <property type="molecule type" value="Genomic_DNA"/>
</dbReference>
<organism evidence="2 3">
    <name type="scientific">Diploscapter pachys</name>
    <dbReference type="NCBI Taxonomy" id="2018661"/>
    <lineage>
        <taxon>Eukaryota</taxon>
        <taxon>Metazoa</taxon>
        <taxon>Ecdysozoa</taxon>
        <taxon>Nematoda</taxon>
        <taxon>Chromadorea</taxon>
        <taxon>Rhabditida</taxon>
        <taxon>Rhabditina</taxon>
        <taxon>Rhabditomorpha</taxon>
        <taxon>Rhabditoidea</taxon>
        <taxon>Rhabditidae</taxon>
        <taxon>Diploscapter</taxon>
    </lineage>
</organism>
<accession>A0A2A2JIQ1</accession>
<dbReference type="EMBL" id="LIAE01010412">
    <property type="protein sequence ID" value="PAV61471.1"/>
    <property type="molecule type" value="Genomic_DNA"/>
</dbReference>
<name>A0A2A2JIQ1_9BILA</name>
<evidence type="ECO:0008006" key="4">
    <source>
        <dbReference type="Google" id="ProtNLM"/>
    </source>
</evidence>
<comment type="caution">
    <text evidence="2">The sequence shown here is derived from an EMBL/GenBank/DDBJ whole genome shotgun (WGS) entry which is preliminary data.</text>
</comment>
<dbReference type="EMBL" id="LIAE01010412">
    <property type="protein sequence ID" value="PAV61472.1"/>
    <property type="molecule type" value="Genomic_DNA"/>
</dbReference>
<feature type="signal peptide" evidence="1">
    <location>
        <begin position="1"/>
        <end position="16"/>
    </location>
</feature>